<dbReference type="Gene3D" id="3.30.70.560">
    <property type="entry name" value="7,8-Dihydro-6-hydroxymethylpterin-pyrophosphokinase HPPK"/>
    <property type="match status" value="1"/>
</dbReference>
<protein>
    <recommendedName>
        <fullName evidence="4">2-amino-4-hydroxy-6-hydroxymethyldihydropteridine pyrophosphokinase</fullName>
        <ecNumber evidence="3">2.7.6.3</ecNumber>
    </recommendedName>
    <alternativeName>
        <fullName evidence="11">6-hydroxymethyl-7,8-dihydropterin pyrophosphokinase</fullName>
    </alternativeName>
    <alternativeName>
        <fullName evidence="12">7,8-dihydro-6-hydroxymethylpterin-pyrophosphokinase</fullName>
    </alternativeName>
</protein>
<dbReference type="SUPFAM" id="SSF55083">
    <property type="entry name" value="6-hydroxymethyl-7,8-dihydropterin pyrophosphokinase, HPPK"/>
    <property type="match status" value="1"/>
</dbReference>
<dbReference type="GO" id="GO:0046654">
    <property type="term" value="P:tetrahydrofolate biosynthetic process"/>
    <property type="evidence" value="ECO:0007669"/>
    <property type="project" value="UniProtKB-UniPathway"/>
</dbReference>
<dbReference type="AlphaFoldDB" id="A0A3E0WWV6"/>
<keyword evidence="5" id="KW-0808">Transferase</keyword>
<keyword evidence="7" id="KW-0418">Kinase</keyword>
<organism evidence="14 15">
    <name type="scientific">Alkalilimnicola ehrlichii</name>
    <dbReference type="NCBI Taxonomy" id="351052"/>
    <lineage>
        <taxon>Bacteria</taxon>
        <taxon>Pseudomonadati</taxon>
        <taxon>Pseudomonadota</taxon>
        <taxon>Gammaproteobacteria</taxon>
        <taxon>Chromatiales</taxon>
        <taxon>Ectothiorhodospiraceae</taxon>
        <taxon>Alkalilimnicola</taxon>
    </lineage>
</organism>
<dbReference type="Pfam" id="PF01288">
    <property type="entry name" value="HPPK"/>
    <property type="match status" value="1"/>
</dbReference>
<proteinExistence type="inferred from homology"/>
<dbReference type="InterPro" id="IPR000550">
    <property type="entry name" value="Hppk"/>
</dbReference>
<dbReference type="EC" id="2.7.6.3" evidence="3"/>
<feature type="domain" description="7,8-dihydro-6-hydroxymethylpterin-pyrophosphokinase" evidence="13">
    <location>
        <begin position="47"/>
        <end position="150"/>
    </location>
</feature>
<comment type="pathway">
    <text evidence="1">Cofactor biosynthesis; tetrahydrofolate biosynthesis; 2-amino-4-hydroxy-6-hydroxymethyl-7,8-dihydropteridine diphosphate from 7,8-dihydroneopterin triphosphate: step 4/4.</text>
</comment>
<keyword evidence="8" id="KW-0067">ATP-binding</keyword>
<dbReference type="GO" id="GO:0005524">
    <property type="term" value="F:ATP binding"/>
    <property type="evidence" value="ECO:0007669"/>
    <property type="project" value="UniProtKB-KW"/>
</dbReference>
<evidence type="ECO:0000256" key="8">
    <source>
        <dbReference type="ARBA" id="ARBA00022840"/>
    </source>
</evidence>
<dbReference type="GO" id="GO:0016301">
    <property type="term" value="F:kinase activity"/>
    <property type="evidence" value="ECO:0007669"/>
    <property type="project" value="UniProtKB-KW"/>
</dbReference>
<dbReference type="GO" id="GO:0003848">
    <property type="term" value="F:2-amino-4-hydroxy-6-hydroxymethyldihydropteridine diphosphokinase activity"/>
    <property type="evidence" value="ECO:0007669"/>
    <property type="project" value="UniProtKB-EC"/>
</dbReference>
<dbReference type="PANTHER" id="PTHR43071">
    <property type="entry name" value="2-AMINO-4-HYDROXY-6-HYDROXYMETHYLDIHYDROPTERIDINE PYROPHOSPHOKINASE"/>
    <property type="match status" value="1"/>
</dbReference>
<reference evidence="15" key="1">
    <citation type="submission" date="2017-05" db="EMBL/GenBank/DDBJ databases">
        <authorList>
            <person name="Sharma S."/>
            <person name="Sidhu C."/>
            <person name="Pinnaka A.K."/>
        </authorList>
    </citation>
    <scope>NUCLEOTIDE SEQUENCE [LARGE SCALE GENOMIC DNA]</scope>
    <source>
        <strain evidence="15">AK93</strain>
    </source>
</reference>
<keyword evidence="6" id="KW-0547">Nucleotide-binding</keyword>
<comment type="similarity">
    <text evidence="2">Belongs to the HPPK family.</text>
</comment>
<dbReference type="InterPro" id="IPR035907">
    <property type="entry name" value="Hppk_sf"/>
</dbReference>
<sequence length="232" mass="25441">MRGGVARATRPLFIVSILRNSKGRDRPHLRSEGLFDAYKGLPSCRLFLGVGSNANPRENIPRALAALVRRFGCLHSSSIYLTEPVAVDGDELFRNLVLFLPTTLAEAELKAFCNDIETQLGRDRTHPQRKWIARPVDLDILRCFAGETEILQPEALAQEPYFLVAIPELLRCLGLAPATVTGSPCPTEAVVLDGVMIGKQPFSLHCPNGQDVEVCQGIKPQTLSDIKEPSSV</sequence>
<accession>A0A3E0WWV6</accession>
<keyword evidence="15" id="KW-1185">Reference proteome</keyword>
<dbReference type="EMBL" id="NFZW01000007">
    <property type="protein sequence ID" value="RFA37484.1"/>
    <property type="molecule type" value="Genomic_DNA"/>
</dbReference>
<evidence type="ECO:0000256" key="11">
    <source>
        <dbReference type="ARBA" id="ARBA00029766"/>
    </source>
</evidence>
<dbReference type="GO" id="GO:0046656">
    <property type="term" value="P:folic acid biosynthetic process"/>
    <property type="evidence" value="ECO:0007669"/>
    <property type="project" value="UniProtKB-KW"/>
</dbReference>
<dbReference type="UniPathway" id="UPA00077">
    <property type="reaction ID" value="UER00155"/>
</dbReference>
<evidence type="ECO:0000256" key="3">
    <source>
        <dbReference type="ARBA" id="ARBA00013253"/>
    </source>
</evidence>
<evidence type="ECO:0000259" key="13">
    <source>
        <dbReference type="Pfam" id="PF01288"/>
    </source>
</evidence>
<evidence type="ECO:0000256" key="6">
    <source>
        <dbReference type="ARBA" id="ARBA00022741"/>
    </source>
</evidence>
<dbReference type="PANTHER" id="PTHR43071:SF1">
    <property type="entry name" value="2-AMINO-4-HYDROXY-6-HYDROXYMETHYLDIHYDROPTERIDINE PYROPHOSPHOKINASE"/>
    <property type="match status" value="1"/>
</dbReference>
<evidence type="ECO:0000256" key="7">
    <source>
        <dbReference type="ARBA" id="ARBA00022777"/>
    </source>
</evidence>
<evidence type="ECO:0000256" key="1">
    <source>
        <dbReference type="ARBA" id="ARBA00005051"/>
    </source>
</evidence>
<evidence type="ECO:0000256" key="12">
    <source>
        <dbReference type="ARBA" id="ARBA00033413"/>
    </source>
</evidence>
<comment type="caution">
    <text evidence="14">The sequence shown here is derived from an EMBL/GenBank/DDBJ whole genome shotgun (WGS) entry which is preliminary data.</text>
</comment>
<keyword evidence="9" id="KW-0289">Folate biosynthesis</keyword>
<evidence type="ECO:0000256" key="5">
    <source>
        <dbReference type="ARBA" id="ARBA00022679"/>
    </source>
</evidence>
<name>A0A3E0WWV6_9GAMM</name>
<evidence type="ECO:0000256" key="4">
    <source>
        <dbReference type="ARBA" id="ARBA00016218"/>
    </source>
</evidence>
<evidence type="ECO:0000313" key="15">
    <source>
        <dbReference type="Proteomes" id="UP000256763"/>
    </source>
</evidence>
<evidence type="ECO:0000256" key="10">
    <source>
        <dbReference type="ARBA" id="ARBA00029409"/>
    </source>
</evidence>
<dbReference type="Proteomes" id="UP000256763">
    <property type="component" value="Unassembled WGS sequence"/>
</dbReference>
<evidence type="ECO:0000256" key="2">
    <source>
        <dbReference type="ARBA" id="ARBA00005810"/>
    </source>
</evidence>
<gene>
    <name evidence="14" type="ORF">CAL65_09390</name>
</gene>
<evidence type="ECO:0000313" key="14">
    <source>
        <dbReference type="EMBL" id="RFA37484.1"/>
    </source>
</evidence>
<evidence type="ECO:0000256" key="9">
    <source>
        <dbReference type="ARBA" id="ARBA00022909"/>
    </source>
</evidence>
<comment type="function">
    <text evidence="10">Catalyzes the transfer of pyrophosphate from adenosine triphosphate (ATP) to 6-hydroxymethyl-7,8-dihydropterin, an enzymatic step in folate biosynthesis pathway.</text>
</comment>